<dbReference type="EMBL" id="JELY01003571">
    <property type="protein sequence ID" value="KYF47851.1"/>
    <property type="molecule type" value="Genomic_DNA"/>
</dbReference>
<dbReference type="SMART" id="SM00563">
    <property type="entry name" value="PlsC"/>
    <property type="match status" value="1"/>
</dbReference>
<keyword evidence="4" id="KW-0472">Membrane</keyword>
<dbReference type="Pfam" id="PF01553">
    <property type="entry name" value="Acyltransferase"/>
    <property type="match status" value="1"/>
</dbReference>
<dbReference type="InterPro" id="IPR002123">
    <property type="entry name" value="Plipid/glycerol_acylTrfase"/>
</dbReference>
<proteinExistence type="predicted"/>
<evidence type="ECO:0000256" key="3">
    <source>
        <dbReference type="ARBA" id="ARBA00023315"/>
    </source>
</evidence>
<evidence type="ECO:0000256" key="2">
    <source>
        <dbReference type="ARBA" id="ARBA00022679"/>
    </source>
</evidence>
<reference evidence="6 7" key="1">
    <citation type="submission" date="2014-02" db="EMBL/GenBank/DDBJ databases">
        <title>The small core and large imbalanced accessory genome model reveals a collaborative survival strategy of Sorangium cellulosum strains in nature.</title>
        <authorList>
            <person name="Han K."/>
            <person name="Peng R."/>
            <person name="Blom J."/>
            <person name="Li Y.-Z."/>
        </authorList>
    </citation>
    <scope>NUCLEOTIDE SEQUENCE [LARGE SCALE GENOMIC DNA]</scope>
    <source>
        <strain evidence="6 7">So0157-25</strain>
    </source>
</reference>
<keyword evidence="2 6" id="KW-0808">Transferase</keyword>
<protein>
    <submittedName>
        <fullName evidence="6">Acyl-phosphate glycerol 3-phosphate acyltransferase</fullName>
    </submittedName>
</protein>
<evidence type="ECO:0000313" key="7">
    <source>
        <dbReference type="Proteomes" id="UP000075420"/>
    </source>
</evidence>
<accession>A0A150NZS4</accession>
<organism evidence="6 7">
    <name type="scientific">Sorangium cellulosum</name>
    <name type="common">Polyangium cellulosum</name>
    <dbReference type="NCBI Taxonomy" id="56"/>
    <lineage>
        <taxon>Bacteria</taxon>
        <taxon>Pseudomonadati</taxon>
        <taxon>Myxococcota</taxon>
        <taxon>Polyangia</taxon>
        <taxon>Polyangiales</taxon>
        <taxon>Polyangiaceae</taxon>
        <taxon>Sorangium</taxon>
    </lineage>
</organism>
<comment type="pathway">
    <text evidence="1">Lipid metabolism.</text>
</comment>
<name>A0A150NZS4_SORCE</name>
<evidence type="ECO:0000256" key="1">
    <source>
        <dbReference type="ARBA" id="ARBA00005189"/>
    </source>
</evidence>
<feature type="transmembrane region" description="Helical" evidence="4">
    <location>
        <begin position="33"/>
        <end position="54"/>
    </location>
</feature>
<dbReference type="CDD" id="cd07989">
    <property type="entry name" value="LPLAT_AGPAT-like"/>
    <property type="match status" value="1"/>
</dbReference>
<evidence type="ECO:0000259" key="5">
    <source>
        <dbReference type="SMART" id="SM00563"/>
    </source>
</evidence>
<evidence type="ECO:0000256" key="4">
    <source>
        <dbReference type="SAM" id="Phobius"/>
    </source>
</evidence>
<keyword evidence="3 6" id="KW-0012">Acyltransferase</keyword>
<gene>
    <name evidence="6" type="ORF">BE08_26455</name>
</gene>
<dbReference type="GO" id="GO:0006654">
    <property type="term" value="P:phosphatidic acid biosynthetic process"/>
    <property type="evidence" value="ECO:0007669"/>
    <property type="project" value="TreeGrafter"/>
</dbReference>
<dbReference type="GO" id="GO:0003841">
    <property type="term" value="F:1-acylglycerol-3-phosphate O-acyltransferase activity"/>
    <property type="evidence" value="ECO:0007669"/>
    <property type="project" value="TreeGrafter"/>
</dbReference>
<dbReference type="Proteomes" id="UP000075420">
    <property type="component" value="Unassembled WGS sequence"/>
</dbReference>
<keyword evidence="4" id="KW-0812">Transmembrane</keyword>
<dbReference type="PANTHER" id="PTHR10434:SF66">
    <property type="entry name" value="PHOSPHOLIPID_GLYCEROL ACYLTRANSFERASE DOMAIN-CONTAINING PROTEIN"/>
    <property type="match status" value="1"/>
</dbReference>
<dbReference type="SUPFAM" id="SSF69593">
    <property type="entry name" value="Glycerol-3-phosphate (1)-acyltransferase"/>
    <property type="match status" value="1"/>
</dbReference>
<dbReference type="PANTHER" id="PTHR10434">
    <property type="entry name" value="1-ACYL-SN-GLYCEROL-3-PHOSPHATE ACYLTRANSFERASE"/>
    <property type="match status" value="1"/>
</dbReference>
<comment type="caution">
    <text evidence="6">The sequence shown here is derived from an EMBL/GenBank/DDBJ whole genome shotgun (WGS) entry which is preliminary data.</text>
</comment>
<feature type="domain" description="Phospholipid/glycerol acyltransferase" evidence="5">
    <location>
        <begin position="94"/>
        <end position="210"/>
    </location>
</feature>
<keyword evidence="4" id="KW-1133">Transmembrane helix</keyword>
<dbReference type="AlphaFoldDB" id="A0A150NZS4"/>
<sequence>MRSLVQPDAPEERGAGAAAAPAGPVEVVRTALAHVWAMLFLVVLLPVGLLCFPFDPRQRMHDRLSVVWARGALWLVGVRVEAEGVQHVRPGERYVVAANHQSALDILALLVVLQGRTPIRFLAKRALFRVPVLGWGMRLYGHTPVDRGRARGALADLGEAQRNVMRRWSTVFFPEGTRSPTGRLLPFRLGAFRTASAAGARILPVTLDGSGALQPKGRYAAAPGVIRVVVHPPLDPPGASSDELHASMEVCRAAVASALPASPADHRSSRL</sequence>
<evidence type="ECO:0000313" key="6">
    <source>
        <dbReference type="EMBL" id="KYF47851.1"/>
    </source>
</evidence>